<dbReference type="InterPro" id="IPR012910">
    <property type="entry name" value="Plug_dom"/>
</dbReference>
<feature type="domain" description="TonB-dependent receptor-like beta-barrel" evidence="16">
    <location>
        <begin position="286"/>
        <end position="739"/>
    </location>
</feature>
<dbReference type="RefSeq" id="WP_066961919.1">
    <property type="nucleotide sequence ID" value="NZ_CP023449.1"/>
</dbReference>
<keyword evidence="9 14" id="KW-0798">TonB box</keyword>
<evidence type="ECO:0000259" key="16">
    <source>
        <dbReference type="Pfam" id="PF00593"/>
    </source>
</evidence>
<keyword evidence="2 12" id="KW-0813">Transport</keyword>
<dbReference type="InterPro" id="IPR010917">
    <property type="entry name" value="TonB_rcpt_CS"/>
</dbReference>
<dbReference type="PROSITE" id="PS52016">
    <property type="entry name" value="TONB_DEPENDENT_REC_3"/>
    <property type="match status" value="1"/>
</dbReference>
<dbReference type="KEGG" id="rdi:CMV14_20575"/>
<organism evidence="18 19">
    <name type="scientific">Rhizorhabdus dicambivorans</name>
    <dbReference type="NCBI Taxonomy" id="1850238"/>
    <lineage>
        <taxon>Bacteria</taxon>
        <taxon>Pseudomonadati</taxon>
        <taxon>Pseudomonadota</taxon>
        <taxon>Alphaproteobacteria</taxon>
        <taxon>Sphingomonadales</taxon>
        <taxon>Sphingomonadaceae</taxon>
        <taxon>Rhizorhabdus</taxon>
    </lineage>
</organism>
<comment type="subcellular location">
    <subcellularLocation>
        <location evidence="1 12">Cell outer membrane</location>
        <topology evidence="1 12">Multi-pass membrane protein</topology>
    </subcellularLocation>
</comment>
<dbReference type="Pfam" id="PF07715">
    <property type="entry name" value="Plug"/>
    <property type="match status" value="1"/>
</dbReference>
<keyword evidence="7" id="KW-0408">Iron</keyword>
<keyword evidence="4" id="KW-0410">Iron transport</keyword>
<dbReference type="PANTHER" id="PTHR32552">
    <property type="entry name" value="FERRICHROME IRON RECEPTOR-RELATED"/>
    <property type="match status" value="1"/>
</dbReference>
<evidence type="ECO:0000256" key="8">
    <source>
        <dbReference type="ARBA" id="ARBA00023065"/>
    </source>
</evidence>
<evidence type="ECO:0000259" key="17">
    <source>
        <dbReference type="Pfam" id="PF07715"/>
    </source>
</evidence>
<protein>
    <submittedName>
        <fullName evidence="18">TonB-dependent receptor</fullName>
    </submittedName>
</protein>
<evidence type="ECO:0000256" key="9">
    <source>
        <dbReference type="ARBA" id="ARBA00023077"/>
    </source>
</evidence>
<evidence type="ECO:0000256" key="6">
    <source>
        <dbReference type="ARBA" id="ARBA00022729"/>
    </source>
</evidence>
<feature type="short sequence motif" description="TonB C-terminal box" evidence="13">
    <location>
        <begin position="758"/>
        <end position="775"/>
    </location>
</feature>
<evidence type="ECO:0000256" key="7">
    <source>
        <dbReference type="ARBA" id="ARBA00023004"/>
    </source>
</evidence>
<keyword evidence="11 12" id="KW-0998">Cell outer membrane</keyword>
<evidence type="ECO:0000256" key="2">
    <source>
        <dbReference type="ARBA" id="ARBA00022448"/>
    </source>
</evidence>
<name>A0A2A4G1Y1_9SPHN</name>
<gene>
    <name evidence="18" type="ORF">COO09_03575</name>
</gene>
<evidence type="ECO:0000256" key="13">
    <source>
        <dbReference type="PROSITE-ProRule" id="PRU10144"/>
    </source>
</evidence>
<dbReference type="GO" id="GO:0006826">
    <property type="term" value="P:iron ion transport"/>
    <property type="evidence" value="ECO:0007669"/>
    <property type="project" value="UniProtKB-KW"/>
</dbReference>
<evidence type="ECO:0000313" key="19">
    <source>
        <dbReference type="Proteomes" id="UP000218934"/>
    </source>
</evidence>
<keyword evidence="8" id="KW-0406">Ion transport</keyword>
<keyword evidence="18" id="KW-0675">Receptor</keyword>
<evidence type="ECO:0000256" key="12">
    <source>
        <dbReference type="PROSITE-ProRule" id="PRU01360"/>
    </source>
</evidence>
<proteinExistence type="inferred from homology"/>
<dbReference type="SUPFAM" id="SSF56935">
    <property type="entry name" value="Porins"/>
    <property type="match status" value="1"/>
</dbReference>
<dbReference type="PANTHER" id="PTHR32552:SF81">
    <property type="entry name" value="TONB-DEPENDENT OUTER MEMBRANE RECEPTOR"/>
    <property type="match status" value="1"/>
</dbReference>
<dbReference type="InterPro" id="IPR036942">
    <property type="entry name" value="Beta-barrel_TonB_sf"/>
</dbReference>
<accession>A0A2A4G1Y1</accession>
<dbReference type="GO" id="GO:0009279">
    <property type="term" value="C:cell outer membrane"/>
    <property type="evidence" value="ECO:0007669"/>
    <property type="project" value="UniProtKB-SubCell"/>
</dbReference>
<evidence type="ECO:0000256" key="10">
    <source>
        <dbReference type="ARBA" id="ARBA00023136"/>
    </source>
</evidence>
<keyword evidence="19" id="KW-1185">Reference proteome</keyword>
<dbReference type="Pfam" id="PF00593">
    <property type="entry name" value="TonB_dep_Rec_b-barrel"/>
    <property type="match status" value="1"/>
</dbReference>
<dbReference type="InterPro" id="IPR000531">
    <property type="entry name" value="Beta-barrel_TonB"/>
</dbReference>
<evidence type="ECO:0000256" key="15">
    <source>
        <dbReference type="SAM" id="SignalP"/>
    </source>
</evidence>
<keyword evidence="10 12" id="KW-0472">Membrane</keyword>
<dbReference type="AlphaFoldDB" id="A0A2A4G1Y1"/>
<evidence type="ECO:0000256" key="5">
    <source>
        <dbReference type="ARBA" id="ARBA00022692"/>
    </source>
</evidence>
<reference evidence="18 19" key="1">
    <citation type="submission" date="2017-09" db="EMBL/GenBank/DDBJ databases">
        <title>The Catabolism of 3,6-Dichlorosalicylic acid is Initiated by the Cytochrome P450 Monooxygenase DsmABC in Rhizorhabdus dicambivorans Ndbn-20.</title>
        <authorList>
            <person name="Na L."/>
        </authorList>
    </citation>
    <scope>NUCLEOTIDE SEQUENCE [LARGE SCALE GENOMIC DNA]</scope>
    <source>
        <strain evidence="18 19">Ndbn-20m</strain>
    </source>
</reference>
<dbReference type="InterPro" id="IPR039426">
    <property type="entry name" value="TonB-dep_rcpt-like"/>
</dbReference>
<dbReference type="OrthoDB" id="7510666at2"/>
<evidence type="ECO:0000256" key="14">
    <source>
        <dbReference type="RuleBase" id="RU003357"/>
    </source>
</evidence>
<evidence type="ECO:0000256" key="3">
    <source>
        <dbReference type="ARBA" id="ARBA00022452"/>
    </source>
</evidence>
<evidence type="ECO:0000256" key="11">
    <source>
        <dbReference type="ARBA" id="ARBA00023237"/>
    </source>
</evidence>
<keyword evidence="5 12" id="KW-0812">Transmembrane</keyword>
<comment type="similarity">
    <text evidence="12 14">Belongs to the TonB-dependent receptor family.</text>
</comment>
<keyword evidence="6 15" id="KW-0732">Signal</keyword>
<evidence type="ECO:0000256" key="4">
    <source>
        <dbReference type="ARBA" id="ARBA00022496"/>
    </source>
</evidence>
<dbReference type="Gene3D" id="2.40.170.20">
    <property type="entry name" value="TonB-dependent receptor, beta-barrel domain"/>
    <property type="match status" value="1"/>
</dbReference>
<evidence type="ECO:0000256" key="1">
    <source>
        <dbReference type="ARBA" id="ARBA00004571"/>
    </source>
</evidence>
<keyword evidence="3 12" id="KW-1134">Transmembrane beta strand</keyword>
<dbReference type="Proteomes" id="UP000218934">
    <property type="component" value="Unassembled WGS sequence"/>
</dbReference>
<sequence>MKKHLYAAGMTAIALVAILPGGAQAQTAAPATDPAISTIDDIVVTARRRNERLQEVPLAVSAVSAAALERANIQNVAQLSRLVPSLTSVPGQGGSRSLPNFSIRGLSQQELTILADQSVSTYIGDIVAARTQGINSTLFDIASVEVLRGPQGTLFGRNTTGGAIIIRPARPTDEFEGRVGVTVGNLDTFNVEGMVNVPLTPNVAIRIAGQRQRDDGFVYDEILGRNVNDTRQEGVRASLLLHNDAGLESLTVYNYFHENDGGTASFLQNVRATGSLNGAAVRTARGYRPLEQLLTEQRARGIYRIANGSPIFTRVETHDVANTTSADLSEQIKIKNIIGYRRVKDHIFDDMDGTSNSLHPQERIDRARQFSEELQLLGDTGSLNWITGLYYFREKGRNQGISAVGAVDPGLIEPNNVAAFPGTAFSNTDTAARNSSYAAFAQGTYRFGGSMEGLSLTAGIRYNRDKRQATIRNRTATACRFTRDLDNNPATPETAVPLAQCQLDVSDTFSEVTYNLSLEYKIATDKLVYIAHRHGYRTGGFGARAGTEAGLRRTFSPETVDDIEIGVKADWRMGDAFLRTNFAGYYAKYKDIQRLLTDPLAVPPTTVTTNAGRARIWGIEADILFRPVKMIELTANYAYTNAEFTKFIYPDGTDHSNDPFARAPRNVYTLGARVIAPLADGQGNASAGISYYHTDGYSGNDTFVRGYTDVKGYNLLNLDASWNRVMGSAFDVALFVNNVTRKKYDFLLINLDSLGYTSHTPGLPRTYGATVRVHF</sequence>
<feature type="signal peptide" evidence="15">
    <location>
        <begin position="1"/>
        <end position="25"/>
    </location>
</feature>
<evidence type="ECO:0000313" key="18">
    <source>
        <dbReference type="EMBL" id="PCE44011.1"/>
    </source>
</evidence>
<comment type="caution">
    <text evidence="18">The sequence shown here is derived from an EMBL/GenBank/DDBJ whole genome shotgun (WGS) entry which is preliminary data.</text>
</comment>
<dbReference type="PROSITE" id="PS01156">
    <property type="entry name" value="TONB_DEPENDENT_REC_2"/>
    <property type="match status" value="1"/>
</dbReference>
<dbReference type="EMBL" id="NWUF01000002">
    <property type="protein sequence ID" value="PCE44011.1"/>
    <property type="molecule type" value="Genomic_DNA"/>
</dbReference>
<feature type="domain" description="TonB-dependent receptor plug" evidence="17">
    <location>
        <begin position="53"/>
        <end position="163"/>
    </location>
</feature>
<feature type="chain" id="PRO_5012042661" evidence="15">
    <location>
        <begin position="26"/>
        <end position="775"/>
    </location>
</feature>